<dbReference type="GO" id="GO:0000707">
    <property type="term" value="P:meiotic DNA recombinase assembly"/>
    <property type="evidence" value="ECO:0007669"/>
    <property type="project" value="TreeGrafter"/>
</dbReference>
<dbReference type="GO" id="GO:0000400">
    <property type="term" value="F:four-way junction DNA binding"/>
    <property type="evidence" value="ECO:0007669"/>
    <property type="project" value="TreeGrafter"/>
</dbReference>
<dbReference type="Gene3D" id="3.40.50.300">
    <property type="entry name" value="P-loop containing nucleotide triphosphate hydrolases"/>
    <property type="match status" value="1"/>
</dbReference>
<name>A0A9P9ERM1_9HYPO</name>
<dbReference type="CDD" id="cd01393">
    <property type="entry name" value="RecA-like"/>
    <property type="match status" value="1"/>
</dbReference>
<evidence type="ECO:0000256" key="4">
    <source>
        <dbReference type="ARBA" id="ARBA00022840"/>
    </source>
</evidence>
<sequence>MDNYHAIHGYDRASFDTPGTRSSHDVSNNSEPQLTHKTDRLPTVSASQALDGLRDDTSTLVSTGLDELDNVLLGAASLDASGSPQRGGVKRGQVTEIWGPPGTGKTALGIQLAANTLCDGEAVVWVDCFQSVRSDRVKAVVDGTRKTHACQVPEGEQETESSRFFHYSCLTLPHFIALVSRPTPKSIPVNCSLLVISSLSALINASLPKSHDNNAAPKLHKGPTPSAKRVQALQSIMHSLQKLAATRNCAVVILSQCATKMHSERGATLTPAVTATVWENGVSTRLVLFRDWIWQRNTLASVFLAGLQKLDGKATHDAVESIVAFKVEPDGITKVPYDANQSIEMTGHKRKLGQTGLEVPDSEDEENYGWGDGDEAAMPAPPPQWQGSEDILLGQEVGRSDEEYSDDGSGDGDVDDREGLYDST</sequence>
<evidence type="ECO:0000256" key="6">
    <source>
        <dbReference type="ARBA" id="ARBA00023242"/>
    </source>
</evidence>
<dbReference type="GO" id="GO:0005657">
    <property type="term" value="C:replication fork"/>
    <property type="evidence" value="ECO:0007669"/>
    <property type="project" value="TreeGrafter"/>
</dbReference>
<keyword evidence="10" id="KW-1185">Reference proteome</keyword>
<evidence type="ECO:0000313" key="10">
    <source>
        <dbReference type="Proteomes" id="UP000717696"/>
    </source>
</evidence>
<keyword evidence="4" id="KW-0067">ATP-binding</keyword>
<evidence type="ECO:0000259" key="8">
    <source>
        <dbReference type="PROSITE" id="PS50162"/>
    </source>
</evidence>
<dbReference type="InterPro" id="IPR027417">
    <property type="entry name" value="P-loop_NTPase"/>
</dbReference>
<feature type="compositionally biased region" description="Polar residues" evidence="7">
    <location>
        <begin position="17"/>
        <end position="33"/>
    </location>
</feature>
<dbReference type="AlphaFoldDB" id="A0A9P9ERM1"/>
<evidence type="ECO:0000256" key="1">
    <source>
        <dbReference type="ARBA" id="ARBA00004123"/>
    </source>
</evidence>
<dbReference type="GO" id="GO:0033063">
    <property type="term" value="C:Rad51B-Rad51C-Rad51D-XRCC2 complex"/>
    <property type="evidence" value="ECO:0007669"/>
    <property type="project" value="TreeGrafter"/>
</dbReference>
<keyword evidence="2" id="KW-0547">Nucleotide-binding</keyword>
<comment type="subcellular location">
    <subcellularLocation>
        <location evidence="1">Nucleus</location>
    </subcellularLocation>
</comment>
<protein>
    <submittedName>
        <fullName evidence="9">P-loop containing nucleoside triphosphate hydrolase protein</fullName>
    </submittedName>
</protein>
<dbReference type="InterPro" id="IPR052093">
    <property type="entry name" value="HR_Repair_Mediator"/>
</dbReference>
<gene>
    <name evidence="9" type="ORF">B0J13DRAFT_666350</name>
</gene>
<dbReference type="GO" id="GO:0007131">
    <property type="term" value="P:reciprocal meiotic recombination"/>
    <property type="evidence" value="ECO:0007669"/>
    <property type="project" value="TreeGrafter"/>
</dbReference>
<dbReference type="GO" id="GO:0140664">
    <property type="term" value="F:ATP-dependent DNA damage sensor activity"/>
    <property type="evidence" value="ECO:0007669"/>
    <property type="project" value="InterPro"/>
</dbReference>
<feature type="domain" description="RecA family profile 1" evidence="8">
    <location>
        <begin position="57"/>
        <end position="257"/>
    </location>
</feature>
<keyword evidence="5" id="KW-0234">DNA repair</keyword>
<dbReference type="OrthoDB" id="5957327at2759"/>
<dbReference type="Proteomes" id="UP000717696">
    <property type="component" value="Unassembled WGS sequence"/>
</dbReference>
<dbReference type="GO" id="GO:0005524">
    <property type="term" value="F:ATP binding"/>
    <property type="evidence" value="ECO:0007669"/>
    <property type="project" value="UniProtKB-KW"/>
</dbReference>
<dbReference type="InterPro" id="IPR014774">
    <property type="entry name" value="KaiC-like_dom"/>
</dbReference>
<dbReference type="GO" id="GO:0033065">
    <property type="term" value="C:Rad51C-XRCC3 complex"/>
    <property type="evidence" value="ECO:0007669"/>
    <property type="project" value="TreeGrafter"/>
</dbReference>
<feature type="compositionally biased region" description="Acidic residues" evidence="7">
    <location>
        <begin position="360"/>
        <end position="375"/>
    </location>
</feature>
<evidence type="ECO:0000256" key="3">
    <source>
        <dbReference type="ARBA" id="ARBA00022763"/>
    </source>
</evidence>
<feature type="compositionally biased region" description="Acidic residues" evidence="7">
    <location>
        <begin position="403"/>
        <end position="416"/>
    </location>
</feature>
<organism evidence="9 10">
    <name type="scientific">Dactylonectria estremocensis</name>
    <dbReference type="NCBI Taxonomy" id="1079267"/>
    <lineage>
        <taxon>Eukaryota</taxon>
        <taxon>Fungi</taxon>
        <taxon>Dikarya</taxon>
        <taxon>Ascomycota</taxon>
        <taxon>Pezizomycotina</taxon>
        <taxon>Sordariomycetes</taxon>
        <taxon>Hypocreomycetidae</taxon>
        <taxon>Hypocreales</taxon>
        <taxon>Nectriaceae</taxon>
        <taxon>Dactylonectria</taxon>
    </lineage>
</organism>
<evidence type="ECO:0000256" key="5">
    <source>
        <dbReference type="ARBA" id="ARBA00023204"/>
    </source>
</evidence>
<reference evidence="9" key="1">
    <citation type="journal article" date="2021" name="Nat. Commun.">
        <title>Genetic determinants of endophytism in the Arabidopsis root mycobiome.</title>
        <authorList>
            <person name="Mesny F."/>
            <person name="Miyauchi S."/>
            <person name="Thiergart T."/>
            <person name="Pickel B."/>
            <person name="Atanasova L."/>
            <person name="Karlsson M."/>
            <person name="Huettel B."/>
            <person name="Barry K.W."/>
            <person name="Haridas S."/>
            <person name="Chen C."/>
            <person name="Bauer D."/>
            <person name="Andreopoulos W."/>
            <person name="Pangilinan J."/>
            <person name="LaButti K."/>
            <person name="Riley R."/>
            <person name="Lipzen A."/>
            <person name="Clum A."/>
            <person name="Drula E."/>
            <person name="Henrissat B."/>
            <person name="Kohler A."/>
            <person name="Grigoriev I.V."/>
            <person name="Martin F.M."/>
            <person name="Hacquard S."/>
        </authorList>
    </citation>
    <scope>NUCLEOTIDE SEQUENCE</scope>
    <source>
        <strain evidence="9">MPI-CAGE-AT-0021</strain>
    </source>
</reference>
<evidence type="ECO:0000313" key="9">
    <source>
        <dbReference type="EMBL" id="KAH7145733.1"/>
    </source>
</evidence>
<dbReference type="PROSITE" id="PS50162">
    <property type="entry name" value="RECA_2"/>
    <property type="match status" value="1"/>
</dbReference>
<dbReference type="EMBL" id="JAGMUU010000009">
    <property type="protein sequence ID" value="KAH7145733.1"/>
    <property type="molecule type" value="Genomic_DNA"/>
</dbReference>
<evidence type="ECO:0000256" key="2">
    <source>
        <dbReference type="ARBA" id="ARBA00022741"/>
    </source>
</evidence>
<feature type="region of interest" description="Disordered" evidence="7">
    <location>
        <begin position="346"/>
        <end position="424"/>
    </location>
</feature>
<comment type="caution">
    <text evidence="9">The sequence shown here is derived from an EMBL/GenBank/DDBJ whole genome shotgun (WGS) entry which is preliminary data.</text>
</comment>
<dbReference type="PANTHER" id="PTHR46239">
    <property type="entry name" value="DNA REPAIR PROTEIN RAD51 HOMOLOG 3 RAD51C"/>
    <property type="match status" value="1"/>
</dbReference>
<dbReference type="Pfam" id="PF06745">
    <property type="entry name" value="ATPase"/>
    <property type="match status" value="1"/>
</dbReference>
<accession>A0A9P9ERM1</accession>
<dbReference type="SUPFAM" id="SSF52540">
    <property type="entry name" value="P-loop containing nucleoside triphosphate hydrolases"/>
    <property type="match status" value="1"/>
</dbReference>
<dbReference type="GO" id="GO:0008821">
    <property type="term" value="F:crossover junction DNA endonuclease activity"/>
    <property type="evidence" value="ECO:0007669"/>
    <property type="project" value="TreeGrafter"/>
</dbReference>
<dbReference type="PANTHER" id="PTHR46239:SF1">
    <property type="entry name" value="DNA REPAIR PROTEIN RAD51 HOMOLOG 3"/>
    <property type="match status" value="1"/>
</dbReference>
<keyword evidence="9" id="KW-0378">Hydrolase</keyword>
<proteinExistence type="predicted"/>
<keyword evidence="3" id="KW-0227">DNA damage</keyword>
<dbReference type="InterPro" id="IPR020588">
    <property type="entry name" value="RecA_ATP-bd"/>
</dbReference>
<keyword evidence="6" id="KW-0539">Nucleus</keyword>
<feature type="region of interest" description="Disordered" evidence="7">
    <location>
        <begin position="1"/>
        <end position="40"/>
    </location>
</feature>
<evidence type="ECO:0000256" key="7">
    <source>
        <dbReference type="SAM" id="MobiDB-lite"/>
    </source>
</evidence>